<accession>A0A914V9A0</accession>
<keyword evidence="3" id="KW-0479">Metal-binding</keyword>
<dbReference type="GO" id="GO:0019825">
    <property type="term" value="F:oxygen binding"/>
    <property type="evidence" value="ECO:0007669"/>
    <property type="project" value="InterPro"/>
</dbReference>
<dbReference type="GO" id="GO:0005344">
    <property type="term" value="F:oxygen carrier activity"/>
    <property type="evidence" value="ECO:0007669"/>
    <property type="project" value="UniProtKB-KW"/>
</dbReference>
<dbReference type="InterPro" id="IPR012292">
    <property type="entry name" value="Globin/Proto"/>
</dbReference>
<keyword evidence="4" id="KW-0408">Iron</keyword>
<sequence length="196" mass="22610">MYRINQLEKAMNKEEPANSLPHAKHSSTLEQTSRITPEQRAIITDTFRMMEEDSRRNGINIFVRLFSEFPNYKDIWPQFQGITDSSLMGAAELHKHAVVYMHGLHTIIGSIDDDHTLAEQLRKIAQAHLRWGVRKFHVQNMLPEVLATINMCMGGMKPEIQDAWTTLFSVIASLVEEYRLEGEHEQNYRKGHGGHK</sequence>
<dbReference type="InterPro" id="IPR009050">
    <property type="entry name" value="Globin-like_sf"/>
</dbReference>
<evidence type="ECO:0000256" key="3">
    <source>
        <dbReference type="ARBA" id="ARBA00022723"/>
    </source>
</evidence>
<dbReference type="InterPro" id="IPR044399">
    <property type="entry name" value="Mb-like_M"/>
</dbReference>
<protein>
    <submittedName>
        <fullName evidence="9">Globin family profile domain-containing protein</fullName>
    </submittedName>
</protein>
<dbReference type="InterPro" id="IPR000971">
    <property type="entry name" value="Globin"/>
</dbReference>
<feature type="compositionally biased region" description="Polar residues" evidence="6">
    <location>
        <begin position="26"/>
        <end position="35"/>
    </location>
</feature>
<evidence type="ECO:0000313" key="9">
    <source>
        <dbReference type="WBParaSite" id="PSAMB.scaffold1700size28606.g14520.t1"/>
    </source>
</evidence>
<dbReference type="WBParaSite" id="PSAMB.scaffold1700size28606.g14520.t1">
    <property type="protein sequence ID" value="PSAMB.scaffold1700size28606.g14520.t1"/>
    <property type="gene ID" value="PSAMB.scaffold1700size28606.g14520"/>
</dbReference>
<evidence type="ECO:0000256" key="1">
    <source>
        <dbReference type="ARBA" id="ARBA00011245"/>
    </source>
</evidence>
<dbReference type="PANTHER" id="PTHR46783:SF1">
    <property type="entry name" value="CYTOGLOBIN-1-RELATED"/>
    <property type="match status" value="1"/>
</dbReference>
<keyword evidence="2 5" id="KW-0349">Heme</keyword>
<dbReference type="PROSITE" id="PS01033">
    <property type="entry name" value="GLOBIN"/>
    <property type="match status" value="1"/>
</dbReference>
<proteinExistence type="inferred from homology"/>
<name>A0A914V9A0_9BILA</name>
<dbReference type="GO" id="GO:0005506">
    <property type="term" value="F:iron ion binding"/>
    <property type="evidence" value="ECO:0007669"/>
    <property type="project" value="InterPro"/>
</dbReference>
<dbReference type="GO" id="GO:0016491">
    <property type="term" value="F:oxidoreductase activity"/>
    <property type="evidence" value="ECO:0007669"/>
    <property type="project" value="TreeGrafter"/>
</dbReference>
<dbReference type="Pfam" id="PF00042">
    <property type="entry name" value="Globin"/>
    <property type="match status" value="1"/>
</dbReference>
<keyword evidence="5" id="KW-0561">Oxygen transport</keyword>
<dbReference type="GO" id="GO:0020037">
    <property type="term" value="F:heme binding"/>
    <property type="evidence" value="ECO:0007669"/>
    <property type="project" value="InterPro"/>
</dbReference>
<keyword evidence="5" id="KW-0813">Transport</keyword>
<evidence type="ECO:0000256" key="2">
    <source>
        <dbReference type="ARBA" id="ARBA00022617"/>
    </source>
</evidence>
<dbReference type="SUPFAM" id="SSF46458">
    <property type="entry name" value="Globin-like"/>
    <property type="match status" value="1"/>
</dbReference>
<dbReference type="InterPro" id="IPR013314">
    <property type="entry name" value="Globin_lamprey/hagfish"/>
</dbReference>
<feature type="domain" description="Globin" evidence="7">
    <location>
        <begin position="34"/>
        <end position="180"/>
    </location>
</feature>
<comment type="similarity">
    <text evidence="5">Belongs to the globin family.</text>
</comment>
<evidence type="ECO:0000259" key="7">
    <source>
        <dbReference type="PROSITE" id="PS01033"/>
    </source>
</evidence>
<keyword evidence="8" id="KW-1185">Reference proteome</keyword>
<dbReference type="Proteomes" id="UP000887566">
    <property type="component" value="Unplaced"/>
</dbReference>
<dbReference type="PANTHER" id="PTHR46783">
    <property type="entry name" value="CYTOGLOBIN"/>
    <property type="match status" value="1"/>
</dbReference>
<evidence type="ECO:0000256" key="4">
    <source>
        <dbReference type="ARBA" id="ARBA00023004"/>
    </source>
</evidence>
<organism evidence="8 9">
    <name type="scientific">Plectus sambesii</name>
    <dbReference type="NCBI Taxonomy" id="2011161"/>
    <lineage>
        <taxon>Eukaryota</taxon>
        <taxon>Metazoa</taxon>
        <taxon>Ecdysozoa</taxon>
        <taxon>Nematoda</taxon>
        <taxon>Chromadorea</taxon>
        <taxon>Plectida</taxon>
        <taxon>Plectina</taxon>
        <taxon>Plectoidea</taxon>
        <taxon>Plectidae</taxon>
        <taxon>Plectus</taxon>
    </lineage>
</organism>
<feature type="region of interest" description="Disordered" evidence="6">
    <location>
        <begin position="1"/>
        <end position="35"/>
    </location>
</feature>
<dbReference type="AlphaFoldDB" id="A0A914V9A0"/>
<reference evidence="9" key="1">
    <citation type="submission" date="2022-11" db="UniProtKB">
        <authorList>
            <consortium name="WormBaseParasite"/>
        </authorList>
    </citation>
    <scope>IDENTIFICATION</scope>
</reference>
<dbReference type="Gene3D" id="1.10.490.10">
    <property type="entry name" value="Globins"/>
    <property type="match status" value="1"/>
</dbReference>
<evidence type="ECO:0000313" key="8">
    <source>
        <dbReference type="Proteomes" id="UP000887566"/>
    </source>
</evidence>
<dbReference type="CDD" id="cd01040">
    <property type="entry name" value="Mb-like"/>
    <property type="match status" value="1"/>
</dbReference>
<evidence type="ECO:0000256" key="5">
    <source>
        <dbReference type="RuleBase" id="RU000356"/>
    </source>
</evidence>
<comment type="subunit">
    <text evidence="1">Monomer.</text>
</comment>
<evidence type="ECO:0000256" key="6">
    <source>
        <dbReference type="SAM" id="MobiDB-lite"/>
    </source>
</evidence>